<comment type="caution">
    <text evidence="1">The sequence shown here is derived from an EMBL/GenBank/DDBJ whole genome shotgun (WGS) entry which is preliminary data.</text>
</comment>
<protein>
    <submittedName>
        <fullName evidence="1">Uncharacterized protein</fullName>
    </submittedName>
</protein>
<keyword evidence="2" id="KW-1185">Reference proteome</keyword>
<reference evidence="1" key="1">
    <citation type="journal article" date="2020" name="Fungal Divers.">
        <title>Resolving the Mortierellaceae phylogeny through synthesis of multi-gene phylogenetics and phylogenomics.</title>
        <authorList>
            <person name="Vandepol N."/>
            <person name="Liber J."/>
            <person name="Desiro A."/>
            <person name="Na H."/>
            <person name="Kennedy M."/>
            <person name="Barry K."/>
            <person name="Grigoriev I.V."/>
            <person name="Miller A.N."/>
            <person name="O'Donnell K."/>
            <person name="Stajich J.E."/>
            <person name="Bonito G."/>
        </authorList>
    </citation>
    <scope>NUCLEOTIDE SEQUENCE</scope>
    <source>
        <strain evidence="1">NRRL 28262</strain>
    </source>
</reference>
<dbReference type="Proteomes" id="UP001194580">
    <property type="component" value="Unassembled WGS sequence"/>
</dbReference>
<dbReference type="EMBL" id="JAAAIL010001417">
    <property type="protein sequence ID" value="KAG0269581.1"/>
    <property type="molecule type" value="Genomic_DNA"/>
</dbReference>
<name>A0AAD4H395_9FUNG</name>
<evidence type="ECO:0000313" key="1">
    <source>
        <dbReference type="EMBL" id="KAG0269581.1"/>
    </source>
</evidence>
<gene>
    <name evidence="1" type="ORF">BGZ95_002021</name>
</gene>
<proteinExistence type="predicted"/>
<evidence type="ECO:0000313" key="2">
    <source>
        <dbReference type="Proteomes" id="UP001194580"/>
    </source>
</evidence>
<sequence>MTPNQTVSSLLKAYGSVVRVLHLIGPNPSCLSLMADLLESATEPKNLVSLTLRLDHLSENHVEDLVLILSSSKDTFKQLVLVGCPKDSENDKAATNLLEALEALDETVNGVQVLVTRTKQDGIDGWITGVESAIREKRSTLIVVASAKELGEIVPSLTKDGLTTLEAIFDNSETVSVAKAEATPIEIRQPKDF</sequence>
<accession>A0AAD4H395</accession>
<organism evidence="1 2">
    <name type="scientific">Linnemannia exigua</name>
    <dbReference type="NCBI Taxonomy" id="604196"/>
    <lineage>
        <taxon>Eukaryota</taxon>
        <taxon>Fungi</taxon>
        <taxon>Fungi incertae sedis</taxon>
        <taxon>Mucoromycota</taxon>
        <taxon>Mortierellomycotina</taxon>
        <taxon>Mortierellomycetes</taxon>
        <taxon>Mortierellales</taxon>
        <taxon>Mortierellaceae</taxon>
        <taxon>Linnemannia</taxon>
    </lineage>
</organism>
<dbReference type="AlphaFoldDB" id="A0AAD4H395"/>